<keyword evidence="5" id="KW-1185">Reference proteome</keyword>
<feature type="transmembrane region" description="Helical" evidence="2">
    <location>
        <begin position="44"/>
        <end position="64"/>
    </location>
</feature>
<keyword evidence="2" id="KW-1133">Transmembrane helix</keyword>
<accession>A0A9R0XK01</accession>
<feature type="transmembrane region" description="Helical" evidence="2">
    <location>
        <begin position="84"/>
        <end position="103"/>
    </location>
</feature>
<feature type="transmembrane region" description="Helical" evidence="2">
    <location>
        <begin position="313"/>
        <end position="334"/>
    </location>
</feature>
<keyword evidence="2" id="KW-0472">Membrane</keyword>
<keyword evidence="2" id="KW-0812">Transmembrane</keyword>
<organism evidence="4 5">
    <name type="scientific">Triticum turgidum subsp. durum</name>
    <name type="common">Durum wheat</name>
    <name type="synonym">Triticum durum</name>
    <dbReference type="NCBI Taxonomy" id="4567"/>
    <lineage>
        <taxon>Eukaryota</taxon>
        <taxon>Viridiplantae</taxon>
        <taxon>Streptophyta</taxon>
        <taxon>Embryophyta</taxon>
        <taxon>Tracheophyta</taxon>
        <taxon>Spermatophyta</taxon>
        <taxon>Magnoliopsida</taxon>
        <taxon>Liliopsida</taxon>
        <taxon>Poales</taxon>
        <taxon>Poaceae</taxon>
        <taxon>BOP clade</taxon>
        <taxon>Pooideae</taxon>
        <taxon>Triticodae</taxon>
        <taxon>Triticeae</taxon>
        <taxon>Triticinae</taxon>
        <taxon>Triticum</taxon>
    </lineage>
</organism>
<gene>
    <name evidence="4" type="ORF">TRITD_5Bv1G216370</name>
</gene>
<dbReference type="Proteomes" id="UP000324705">
    <property type="component" value="Chromosome 5B"/>
</dbReference>
<evidence type="ECO:0000256" key="1">
    <source>
        <dbReference type="SAM" id="MobiDB-lite"/>
    </source>
</evidence>
<dbReference type="InterPro" id="IPR007658">
    <property type="entry name" value="DUF594"/>
</dbReference>
<dbReference type="InterPro" id="IPR025315">
    <property type="entry name" value="DUF4220"/>
</dbReference>
<feature type="region of interest" description="Disordered" evidence="1">
    <location>
        <begin position="617"/>
        <end position="646"/>
    </location>
</feature>
<dbReference type="OMA" id="CFHHKGA"/>
<dbReference type="Pfam" id="PF04578">
    <property type="entry name" value="DUF594"/>
    <property type="match status" value="1"/>
</dbReference>
<dbReference type="PANTHER" id="PTHR31325">
    <property type="entry name" value="OS01G0798800 PROTEIN-RELATED"/>
    <property type="match status" value="1"/>
</dbReference>
<evidence type="ECO:0000313" key="5">
    <source>
        <dbReference type="Proteomes" id="UP000324705"/>
    </source>
</evidence>
<evidence type="ECO:0000313" key="4">
    <source>
        <dbReference type="EMBL" id="VAI38004.1"/>
    </source>
</evidence>
<dbReference type="AlphaFoldDB" id="A0A9R0XK01"/>
<sequence length="667" mass="75865">MGASTAVQWWDEWQLRVLVLGSLGVQFFLAFFSRSRKSRIPDWFRFSIWLSFLGSDALAIYALATLFNLQKRSLAEDDGRGLEVLWAPVLLMHLGGQAAITAYNIEDNELWKRHIVTAVSQITVAVYVFCKSWPSSADKRLLAAAVLLFIPGAAKCFEKPLSLMRSSLTSLSASISLIRRTTAPSDREEELEAFVQEARAAILLKDHEKTDPEKANYLPRKLFLDYADNYSFRLTRMKCFCLLDDKEADEALTYALGNIFDYLYTKATDCSKRFDRLPKNCLIWTFVLSMTLPIVSIGLVHKSLTKAYTYSDVNITFVLLYGTLLLEFISGFGLRDFAGKWPAMVAQHNLIGSFARDKRRRKLTSFGRRKESCSSSKEITKLVRQHAEDGWKEFITDSQSYREFNSTRGQWTLERKGCTDLNLAWVLQKPFDESIICWHVATDFCFYHTRTSLDHECARRCREISNYMVHLLHTNHEMLLPGSRKGLLKIAYDELDTILIFHEKSLGEEKLAQKVIGILKSTQGQGIIRVAWMLAESLTSLGDENKMWEVIQGVWVEMLCFSAGRCRGYLHAKSLGTGGEYLSYVWLLLANTGMETFSQKLQRTQTLLSSKQRKHLENQGEGGLTQSTSQAMDLPTKEGNFGSSSASQDEVTAAEFNEFFVEIHVVE</sequence>
<dbReference type="Pfam" id="PF13968">
    <property type="entry name" value="DUF4220"/>
    <property type="match status" value="1"/>
</dbReference>
<dbReference type="EMBL" id="LT934120">
    <property type="protein sequence ID" value="VAI38004.1"/>
    <property type="molecule type" value="Genomic_DNA"/>
</dbReference>
<feature type="domain" description="DUF4220" evidence="3">
    <location>
        <begin position="49"/>
        <end position="331"/>
    </location>
</feature>
<evidence type="ECO:0000259" key="3">
    <source>
        <dbReference type="Pfam" id="PF13968"/>
    </source>
</evidence>
<proteinExistence type="predicted"/>
<protein>
    <recommendedName>
        <fullName evidence="3">DUF4220 domain-containing protein</fullName>
    </recommendedName>
</protein>
<feature type="transmembrane region" description="Helical" evidence="2">
    <location>
        <begin position="13"/>
        <end position="32"/>
    </location>
</feature>
<name>A0A9R0XK01_TRITD</name>
<reference evidence="4 5" key="1">
    <citation type="submission" date="2017-09" db="EMBL/GenBank/DDBJ databases">
        <authorList>
            <consortium name="International Durum Wheat Genome Sequencing Consortium (IDWGSC)"/>
            <person name="Milanesi L."/>
        </authorList>
    </citation>
    <scope>NUCLEOTIDE SEQUENCE [LARGE SCALE GENOMIC DNA]</scope>
    <source>
        <strain evidence="5">cv. Svevo</strain>
    </source>
</reference>
<feature type="transmembrane region" description="Helical" evidence="2">
    <location>
        <begin position="281"/>
        <end position="301"/>
    </location>
</feature>
<evidence type="ECO:0000256" key="2">
    <source>
        <dbReference type="SAM" id="Phobius"/>
    </source>
</evidence>
<dbReference type="Gramene" id="TRITD5Bv1G216370.2">
    <property type="protein sequence ID" value="TRITD5Bv1G216370.2"/>
    <property type="gene ID" value="TRITD5Bv1G216370"/>
</dbReference>